<dbReference type="PROSITE" id="PS00409">
    <property type="entry name" value="PROKAR_NTER_METHYL"/>
    <property type="match status" value="1"/>
</dbReference>
<evidence type="ECO:0000256" key="1">
    <source>
        <dbReference type="SAM" id="Phobius"/>
    </source>
</evidence>
<dbReference type="KEGG" id="afy:BW247_05160"/>
<evidence type="ECO:0000313" key="2">
    <source>
        <dbReference type="EMBL" id="APZ42558.1"/>
    </source>
</evidence>
<organism evidence="2 3">
    <name type="scientific">Acidihalobacter ferrooxydans</name>
    <dbReference type="NCBI Taxonomy" id="1765967"/>
    <lineage>
        <taxon>Bacteria</taxon>
        <taxon>Pseudomonadati</taxon>
        <taxon>Pseudomonadota</taxon>
        <taxon>Gammaproteobacteria</taxon>
        <taxon>Chromatiales</taxon>
        <taxon>Ectothiorhodospiraceae</taxon>
        <taxon>Acidihalobacter</taxon>
    </lineage>
</organism>
<dbReference type="Gene3D" id="3.30.700.10">
    <property type="entry name" value="Glycoprotein, Type 4 Pilin"/>
    <property type="match status" value="1"/>
</dbReference>
<keyword evidence="1" id="KW-1133">Transmembrane helix</keyword>
<dbReference type="InterPro" id="IPR045584">
    <property type="entry name" value="Pilin-like"/>
</dbReference>
<reference evidence="2 3" key="1">
    <citation type="submission" date="2017-01" db="EMBL/GenBank/DDBJ databases">
        <title>Draft sequence of Acidihalobacter ferrooxidans strain DSM 14175 (strain V8).</title>
        <authorList>
            <person name="Khaleque H.N."/>
            <person name="Ramsay J.P."/>
            <person name="Murphy R.J.T."/>
            <person name="Kaksonen A.H."/>
            <person name="Boxall N.J."/>
            <person name="Watkin E.L.J."/>
        </authorList>
    </citation>
    <scope>NUCLEOTIDE SEQUENCE [LARGE SCALE GENOMIC DNA]</scope>
    <source>
        <strain evidence="2 3">V8</strain>
    </source>
</reference>
<keyword evidence="3" id="KW-1185">Reference proteome</keyword>
<accession>A0A1P8UFG0</accession>
<dbReference type="InterPro" id="IPR012902">
    <property type="entry name" value="N_methyl_site"/>
</dbReference>
<gene>
    <name evidence="2" type="ORF">BW247_05160</name>
</gene>
<protein>
    <recommendedName>
        <fullName evidence="4">Prepilin-type N-terminal cleavage/methylation domain-containing protein</fullName>
    </recommendedName>
</protein>
<dbReference type="SUPFAM" id="SSF54523">
    <property type="entry name" value="Pili subunits"/>
    <property type="match status" value="1"/>
</dbReference>
<evidence type="ECO:0000313" key="3">
    <source>
        <dbReference type="Proteomes" id="UP000243807"/>
    </source>
</evidence>
<dbReference type="STRING" id="1765967.BW247_05160"/>
<dbReference type="EMBL" id="CP019434">
    <property type="protein sequence ID" value="APZ42558.1"/>
    <property type="molecule type" value="Genomic_DNA"/>
</dbReference>
<dbReference type="AlphaFoldDB" id="A0A1P8UFG0"/>
<feature type="transmembrane region" description="Helical" evidence="1">
    <location>
        <begin position="12"/>
        <end position="34"/>
    </location>
</feature>
<keyword evidence="1" id="KW-0472">Membrane</keyword>
<evidence type="ECO:0008006" key="4">
    <source>
        <dbReference type="Google" id="ProtNLM"/>
    </source>
</evidence>
<dbReference type="NCBIfam" id="TIGR02532">
    <property type="entry name" value="IV_pilin_GFxxxE"/>
    <property type="match status" value="1"/>
</dbReference>
<keyword evidence="1" id="KW-0812">Transmembrane</keyword>
<name>A0A1P8UFG0_9GAMM</name>
<sequence>MNCSSRRQRGFTLIEILIAIGLMAVMVAVSYPIFNSMLVFGQQQKTHARLLQVQQALTRAYEDNAMTVDTDTGAAFCGAGAHCVTSTASSNTQPSAVSASSALGAGTAAALAAIAQAQGINTRTLEVDGFGKYYHYYVSDKLTSQSCTNCPQLYYHVIAVVSTGGKNALSPNTHFNASTGQLTLGTGDQGIVVSGLPIEQKYVDETMKQLRRVADAYGQFFTFQYLNSSSRNPSIDYFSQPDQNDMTNSQNFDASNPICNSGNQNCGYSYNGVPYPGEYGTPLTNSGVLFWDCQPATVLGGFMESLGLTPTDVMTPWGYPIGVCNGPNAPGAGLQSIRNPSSNSTALQSPPYTADIVAWAPGGTPLAVSVVGKY</sequence>
<proteinExistence type="predicted"/>
<dbReference type="Proteomes" id="UP000243807">
    <property type="component" value="Chromosome"/>
</dbReference>
<dbReference type="Pfam" id="PF07963">
    <property type="entry name" value="N_methyl"/>
    <property type="match status" value="1"/>
</dbReference>